<accession>A0A5K0VC34</accession>
<proteinExistence type="predicted"/>
<dbReference type="GO" id="GO:0003677">
    <property type="term" value="F:DNA binding"/>
    <property type="evidence" value="ECO:0007669"/>
    <property type="project" value="UniProtKB-KW"/>
</dbReference>
<evidence type="ECO:0000256" key="4">
    <source>
        <dbReference type="ARBA" id="ARBA00023163"/>
    </source>
</evidence>
<dbReference type="InterPro" id="IPR044800">
    <property type="entry name" value="LEC2-like"/>
</dbReference>
<evidence type="ECO:0000256" key="3">
    <source>
        <dbReference type="ARBA" id="ARBA00023125"/>
    </source>
</evidence>
<reference evidence="7" key="1">
    <citation type="submission" date="2019-09" db="EMBL/GenBank/DDBJ databases">
        <authorList>
            <person name="Zhang L."/>
        </authorList>
    </citation>
    <scope>NUCLEOTIDE SEQUENCE</scope>
</reference>
<dbReference type="PROSITE" id="PS50863">
    <property type="entry name" value="B3"/>
    <property type="match status" value="1"/>
</dbReference>
<feature type="domain" description="TF-B3" evidence="6">
    <location>
        <begin position="41"/>
        <end position="144"/>
    </location>
</feature>
<evidence type="ECO:0000259" key="6">
    <source>
        <dbReference type="PROSITE" id="PS50863"/>
    </source>
</evidence>
<evidence type="ECO:0000256" key="1">
    <source>
        <dbReference type="ARBA" id="ARBA00004123"/>
    </source>
</evidence>
<dbReference type="AlphaFoldDB" id="A0A5K0VC34"/>
<dbReference type="EMBL" id="LR721774">
    <property type="protein sequence ID" value="VVV37768.1"/>
    <property type="molecule type" value="Genomic_DNA"/>
</dbReference>
<evidence type="ECO:0000313" key="7">
    <source>
        <dbReference type="EMBL" id="VVV37768.1"/>
    </source>
</evidence>
<dbReference type="Gene3D" id="2.40.330.10">
    <property type="entry name" value="DNA-binding pseudobarrel domain"/>
    <property type="match status" value="1"/>
</dbReference>
<name>A0A5K0VC34_9MAGN</name>
<dbReference type="InterPro" id="IPR003340">
    <property type="entry name" value="B3_DNA-bd"/>
</dbReference>
<dbReference type="SUPFAM" id="SSF101936">
    <property type="entry name" value="DNA-binding pseudobarrel domain"/>
    <property type="match status" value="1"/>
</dbReference>
<keyword evidence="3" id="KW-0238">DNA-binding</keyword>
<keyword evidence="4" id="KW-0804">Transcription</keyword>
<evidence type="ECO:0000256" key="5">
    <source>
        <dbReference type="ARBA" id="ARBA00023242"/>
    </source>
</evidence>
<comment type="subcellular location">
    <subcellularLocation>
        <location evidence="1">Nucleus</location>
    </subcellularLocation>
</comment>
<dbReference type="Gramene" id="NC1G0110130.1">
    <property type="protein sequence ID" value="NC1G0110130.1:cds"/>
    <property type="gene ID" value="NC1G0110130"/>
</dbReference>
<evidence type="ECO:0000256" key="2">
    <source>
        <dbReference type="ARBA" id="ARBA00023015"/>
    </source>
</evidence>
<keyword evidence="5" id="KW-0539">Nucleus</keyword>
<organism evidence="7">
    <name type="scientific">Nymphaea colorata</name>
    <name type="common">pocket water lily</name>
    <dbReference type="NCBI Taxonomy" id="210225"/>
    <lineage>
        <taxon>Eukaryota</taxon>
        <taxon>Viridiplantae</taxon>
        <taxon>Streptophyta</taxon>
        <taxon>Embryophyta</taxon>
        <taxon>Tracheophyta</taxon>
        <taxon>Spermatophyta</taxon>
        <taxon>Magnoliopsida</taxon>
        <taxon>Nymphaeales</taxon>
        <taxon>Nymphaeaceae</taxon>
        <taxon>Nymphaea</taxon>
    </lineage>
</organism>
<dbReference type="PANTHER" id="PTHR31140">
    <property type="entry name" value="B3 DOMAIN-CONTAINING TRANSCRIPTION FACTOR ABI3"/>
    <property type="match status" value="1"/>
</dbReference>
<dbReference type="PANTHER" id="PTHR31140:SF70">
    <property type="entry name" value="B3 DOMAIN-CONTAINING PROTEIN OS11G0156000"/>
    <property type="match status" value="1"/>
</dbReference>
<dbReference type="GO" id="GO:0003700">
    <property type="term" value="F:DNA-binding transcription factor activity"/>
    <property type="evidence" value="ECO:0007669"/>
    <property type="project" value="InterPro"/>
</dbReference>
<gene>
    <name evidence="7" type="ORF">NYM_LOCUS1474</name>
</gene>
<dbReference type="GO" id="GO:0005634">
    <property type="term" value="C:nucleus"/>
    <property type="evidence" value="ECO:0007669"/>
    <property type="project" value="UniProtKB-SubCell"/>
</dbReference>
<protein>
    <recommendedName>
        <fullName evidence="6">TF-B3 domain-containing protein</fullName>
    </recommendedName>
</protein>
<sequence length="212" mass="23633">MPAATVDSVINFRPHSFQYSVPDPGCPSSQEACGPKDEYMFEKLLTPSDVGKLNRLVIPKQHAERCFPADSSVEKKGLLLSFEDSNGRPWRFRYSYWTSSQSYVLTKGWSRFVKENRLEAGDAVLFHRRLVNGSDWHLLIGCKHQARHGLSAGPTLPAAEQCRQGLYWQAPAFYIADPGPEPSPGNQSDSGVKRFRLFGVNLDCPPACKDGS</sequence>
<dbReference type="Pfam" id="PF02362">
    <property type="entry name" value="B3"/>
    <property type="match status" value="1"/>
</dbReference>
<dbReference type="InterPro" id="IPR015300">
    <property type="entry name" value="DNA-bd_pseudobarrel_sf"/>
</dbReference>
<dbReference type="SMART" id="SM01019">
    <property type="entry name" value="B3"/>
    <property type="match status" value="1"/>
</dbReference>
<keyword evidence="2" id="KW-0805">Transcription regulation</keyword>
<dbReference type="CDD" id="cd10017">
    <property type="entry name" value="B3_DNA"/>
    <property type="match status" value="1"/>
</dbReference>